<dbReference type="GO" id="GO:0043410">
    <property type="term" value="P:positive regulation of MAPK cascade"/>
    <property type="evidence" value="ECO:0007669"/>
    <property type="project" value="TreeGrafter"/>
</dbReference>
<keyword evidence="5" id="KW-1185">Reference proteome</keyword>
<dbReference type="CDD" id="cd00112">
    <property type="entry name" value="LDLa"/>
    <property type="match status" value="1"/>
</dbReference>
<sequence>MTQGQLYTLHHLSTGRDNSTKGERGYREDVSSELDNVECAPSDDGLERFACPTPDRMGRYRCIDDHMLCDGFIDCAAAEDEDRMSCMFYKTVAKSATISATRQKDEKITKIIGPPLQYLKPVSSANQIPSTSPSIPTVSTSSSSTQAQLLSSASSVTITLSSESQPPIPLTNSTPAMSISLSTPATSSSSTPSVILPSTSDRVENLSVEIQPPVPLLDISPTTSSSQPPISKVVNKNSIRMGKRTKELKPDIEIKMSPHKPNKSYVHYTSEDMDMIVHDVEEDEHFKHIIKTGYSHLITASKYQKK</sequence>
<dbReference type="PANTHER" id="PTHR21105:SF0">
    <property type="entry name" value="GH16255P"/>
    <property type="match status" value="1"/>
</dbReference>
<dbReference type="PANTHER" id="PTHR21105">
    <property type="entry name" value="GH16255P"/>
    <property type="match status" value="1"/>
</dbReference>
<organism evidence="4 5">
    <name type="scientific">Trichonephila clavipes</name>
    <name type="common">Golden silk orbweaver</name>
    <name type="synonym">Nephila clavipes</name>
    <dbReference type="NCBI Taxonomy" id="2585209"/>
    <lineage>
        <taxon>Eukaryota</taxon>
        <taxon>Metazoa</taxon>
        <taxon>Ecdysozoa</taxon>
        <taxon>Arthropoda</taxon>
        <taxon>Chelicerata</taxon>
        <taxon>Arachnida</taxon>
        <taxon>Araneae</taxon>
        <taxon>Araneomorphae</taxon>
        <taxon>Entelegynae</taxon>
        <taxon>Araneoidea</taxon>
        <taxon>Nephilidae</taxon>
        <taxon>Trichonephila</taxon>
    </lineage>
</organism>
<comment type="caution">
    <text evidence="2">Lacks conserved residue(s) required for the propagation of feature annotation.</text>
</comment>
<dbReference type="Proteomes" id="UP000887159">
    <property type="component" value="Unassembled WGS sequence"/>
</dbReference>
<dbReference type="InterPro" id="IPR036055">
    <property type="entry name" value="LDL_receptor-like_sf"/>
</dbReference>
<dbReference type="EMBL" id="BMAU01021379">
    <property type="protein sequence ID" value="GFY27080.1"/>
    <property type="molecule type" value="Genomic_DNA"/>
</dbReference>
<protein>
    <submittedName>
        <fullName evidence="4">Uncharacterized protein</fullName>
    </submittedName>
</protein>
<evidence type="ECO:0000256" key="1">
    <source>
        <dbReference type="ARBA" id="ARBA00023157"/>
    </source>
</evidence>
<dbReference type="AlphaFoldDB" id="A0A8X6W2I9"/>
<evidence type="ECO:0000256" key="3">
    <source>
        <dbReference type="SAM" id="MobiDB-lite"/>
    </source>
</evidence>
<reference evidence="4" key="1">
    <citation type="submission" date="2020-08" db="EMBL/GenBank/DDBJ databases">
        <title>Multicomponent nature underlies the extraordinary mechanical properties of spider dragline silk.</title>
        <authorList>
            <person name="Kono N."/>
            <person name="Nakamura H."/>
            <person name="Mori M."/>
            <person name="Yoshida Y."/>
            <person name="Ohtoshi R."/>
            <person name="Malay A.D."/>
            <person name="Moran D.A.P."/>
            <person name="Tomita M."/>
            <person name="Numata K."/>
            <person name="Arakawa K."/>
        </authorList>
    </citation>
    <scope>NUCLEOTIDE SEQUENCE</scope>
</reference>
<dbReference type="GO" id="GO:0043195">
    <property type="term" value="C:terminal bouton"/>
    <property type="evidence" value="ECO:0007669"/>
    <property type="project" value="TreeGrafter"/>
</dbReference>
<feature type="compositionally biased region" description="Low complexity" evidence="3">
    <location>
        <begin position="178"/>
        <end position="193"/>
    </location>
</feature>
<dbReference type="PROSITE" id="PS01209">
    <property type="entry name" value="LDLRA_1"/>
    <property type="match status" value="1"/>
</dbReference>
<dbReference type="GO" id="GO:0030297">
    <property type="term" value="F:transmembrane receptor protein tyrosine kinase activator activity"/>
    <property type="evidence" value="ECO:0007669"/>
    <property type="project" value="TreeGrafter"/>
</dbReference>
<dbReference type="InterPro" id="IPR002172">
    <property type="entry name" value="LDrepeatLR_classA_rpt"/>
</dbReference>
<evidence type="ECO:0000313" key="5">
    <source>
        <dbReference type="Proteomes" id="UP000887159"/>
    </source>
</evidence>
<evidence type="ECO:0000313" key="4">
    <source>
        <dbReference type="EMBL" id="GFY27080.1"/>
    </source>
</evidence>
<feature type="region of interest" description="Disordered" evidence="3">
    <location>
        <begin position="162"/>
        <end position="193"/>
    </location>
</feature>
<dbReference type="InterPro" id="IPR023415">
    <property type="entry name" value="LDLR_class-A_CS"/>
</dbReference>
<dbReference type="PROSITE" id="PS50068">
    <property type="entry name" value="LDLRA_2"/>
    <property type="match status" value="1"/>
</dbReference>
<comment type="caution">
    <text evidence="4">The sequence shown here is derived from an EMBL/GenBank/DDBJ whole genome shotgun (WGS) entry which is preliminary data.</text>
</comment>
<keyword evidence="1" id="KW-1015">Disulfide bond</keyword>
<name>A0A8X6W2I9_TRICX</name>
<proteinExistence type="predicted"/>
<accession>A0A8X6W2I9</accession>
<feature type="region of interest" description="Disordered" evidence="3">
    <location>
        <begin position="1"/>
        <end position="26"/>
    </location>
</feature>
<dbReference type="SUPFAM" id="SSF57424">
    <property type="entry name" value="LDL receptor-like module"/>
    <property type="match status" value="1"/>
</dbReference>
<evidence type="ECO:0000256" key="2">
    <source>
        <dbReference type="PROSITE-ProRule" id="PRU00124"/>
    </source>
</evidence>
<gene>
    <name evidence="4" type="primary">NCL1_25908</name>
    <name evidence="4" type="ORF">TNCV_2067011</name>
</gene>
<dbReference type="Gene3D" id="2.40.128.620">
    <property type="match status" value="1"/>
</dbReference>